<protein>
    <submittedName>
        <fullName evidence="2">Uncharacterized protein</fullName>
    </submittedName>
</protein>
<dbReference type="EMBL" id="HBEF01008770">
    <property type="protein sequence ID" value="CAD8333405.1"/>
    <property type="molecule type" value="Transcribed_RNA"/>
</dbReference>
<name>A0A7R9WTM1_9STRA</name>
<reference evidence="2" key="1">
    <citation type="submission" date="2021-01" db="EMBL/GenBank/DDBJ databases">
        <authorList>
            <person name="Corre E."/>
            <person name="Pelletier E."/>
            <person name="Niang G."/>
            <person name="Scheremetjew M."/>
            <person name="Finn R."/>
            <person name="Kale V."/>
            <person name="Holt S."/>
            <person name="Cochrane G."/>
            <person name="Meng A."/>
            <person name="Brown T."/>
            <person name="Cohen L."/>
        </authorList>
    </citation>
    <scope>NUCLEOTIDE SEQUENCE</scope>
    <source>
        <strain evidence="2">CCMP3328</strain>
    </source>
</reference>
<evidence type="ECO:0000313" key="2">
    <source>
        <dbReference type="EMBL" id="CAD8333405.1"/>
    </source>
</evidence>
<organism evidence="2">
    <name type="scientific">Craspedostauros australis</name>
    <dbReference type="NCBI Taxonomy" id="1486917"/>
    <lineage>
        <taxon>Eukaryota</taxon>
        <taxon>Sar</taxon>
        <taxon>Stramenopiles</taxon>
        <taxon>Ochrophyta</taxon>
        <taxon>Bacillariophyta</taxon>
        <taxon>Bacillariophyceae</taxon>
        <taxon>Bacillariophycidae</taxon>
        <taxon>Naviculales</taxon>
        <taxon>Naviculaceae</taxon>
        <taxon>Craspedostauros</taxon>
    </lineage>
</organism>
<proteinExistence type="predicted"/>
<accession>A0A7R9WTM1</accession>
<keyword evidence="1" id="KW-0732">Signal</keyword>
<gene>
    <name evidence="2" type="ORF">CAUS1442_LOCUS5507</name>
</gene>
<dbReference type="AlphaFoldDB" id="A0A7R9WTM1"/>
<feature type="signal peptide" evidence="1">
    <location>
        <begin position="1"/>
        <end position="16"/>
    </location>
</feature>
<evidence type="ECO:0000256" key="1">
    <source>
        <dbReference type="SAM" id="SignalP"/>
    </source>
</evidence>
<sequence length="167" mass="17561">MRIIVTLALLLSVVSAEDSSLDSSNDAQLLARTARFSMPQYATADDSETPKTLTLRSRAEIFGSVLKHYGPPPQCEKDEESFRINGVPGEVCSPKCSDLVPCPTDVPDGVTATPTCALENAQTGDTYCVLICDPDATDAQLRGASGGGQCGDATCQPIQGLGICTFE</sequence>
<feature type="chain" id="PRO_5031211256" evidence="1">
    <location>
        <begin position="17"/>
        <end position="167"/>
    </location>
</feature>